<gene>
    <name evidence="2" type="ORF">K443DRAFT_126119</name>
</gene>
<feature type="region of interest" description="Disordered" evidence="1">
    <location>
        <begin position="1"/>
        <end position="53"/>
    </location>
</feature>
<dbReference type="Proteomes" id="UP000054477">
    <property type="component" value="Unassembled WGS sequence"/>
</dbReference>
<reference evidence="3" key="2">
    <citation type="submission" date="2015-01" db="EMBL/GenBank/DDBJ databases">
        <title>Evolutionary Origins and Diversification of the Mycorrhizal Mutualists.</title>
        <authorList>
            <consortium name="DOE Joint Genome Institute"/>
            <consortium name="Mycorrhizal Genomics Consortium"/>
            <person name="Kohler A."/>
            <person name="Kuo A."/>
            <person name="Nagy L.G."/>
            <person name="Floudas D."/>
            <person name="Copeland A."/>
            <person name="Barry K.W."/>
            <person name="Cichocki N."/>
            <person name="Veneault-Fourrey C."/>
            <person name="LaButti K."/>
            <person name="Lindquist E.A."/>
            <person name="Lipzen A."/>
            <person name="Lundell T."/>
            <person name="Morin E."/>
            <person name="Murat C."/>
            <person name="Riley R."/>
            <person name="Ohm R."/>
            <person name="Sun H."/>
            <person name="Tunlid A."/>
            <person name="Henrissat B."/>
            <person name="Grigoriev I.V."/>
            <person name="Hibbett D.S."/>
            <person name="Martin F."/>
        </authorList>
    </citation>
    <scope>NUCLEOTIDE SEQUENCE [LARGE SCALE GENOMIC DNA]</scope>
    <source>
        <strain evidence="3">LaAM-08-1</strain>
    </source>
</reference>
<feature type="region of interest" description="Disordered" evidence="1">
    <location>
        <begin position="137"/>
        <end position="158"/>
    </location>
</feature>
<dbReference type="HOGENOM" id="CLU_1133741_0_0_1"/>
<keyword evidence="3" id="KW-1185">Reference proteome</keyword>
<dbReference type="OrthoDB" id="3049698at2759"/>
<dbReference type="STRING" id="1095629.A0A0C9X5Q5"/>
<evidence type="ECO:0000313" key="2">
    <source>
        <dbReference type="EMBL" id="KIJ91837.1"/>
    </source>
</evidence>
<name>A0A0C9X5Q5_9AGAR</name>
<proteinExistence type="predicted"/>
<evidence type="ECO:0000313" key="3">
    <source>
        <dbReference type="Proteomes" id="UP000054477"/>
    </source>
</evidence>
<dbReference type="AlphaFoldDB" id="A0A0C9X5Q5"/>
<accession>A0A0C9X5Q5</accession>
<dbReference type="EMBL" id="KN838961">
    <property type="protein sequence ID" value="KIJ91837.1"/>
    <property type="molecule type" value="Genomic_DNA"/>
</dbReference>
<evidence type="ECO:0000256" key="1">
    <source>
        <dbReference type="SAM" id="MobiDB-lite"/>
    </source>
</evidence>
<protein>
    <submittedName>
        <fullName evidence="2">Uncharacterized protein</fullName>
    </submittedName>
</protein>
<feature type="compositionally biased region" description="Basic and acidic residues" evidence="1">
    <location>
        <begin position="42"/>
        <end position="52"/>
    </location>
</feature>
<organism evidence="2 3">
    <name type="scientific">Laccaria amethystina LaAM-08-1</name>
    <dbReference type="NCBI Taxonomy" id="1095629"/>
    <lineage>
        <taxon>Eukaryota</taxon>
        <taxon>Fungi</taxon>
        <taxon>Dikarya</taxon>
        <taxon>Basidiomycota</taxon>
        <taxon>Agaricomycotina</taxon>
        <taxon>Agaricomycetes</taxon>
        <taxon>Agaricomycetidae</taxon>
        <taxon>Agaricales</taxon>
        <taxon>Agaricineae</taxon>
        <taxon>Hydnangiaceae</taxon>
        <taxon>Laccaria</taxon>
    </lineage>
</organism>
<sequence>MPIQRTDQLHAPGLAPPKTRQEVGTTQTNEDREDEDGLFAEPDEKKTDKETEQITTVTRTCSAHYGPFSKRKPMLLSVVPTLSNQIPMCQTKSEFRWSLARFGNGLAIDLLTWFSCERQQQQKKTLKTGHRTHYWCSQDEAQNKKPKPSQKPDAKQRDYMGMKRYNFQNASMPLETIQMIEEHVEWLTPSAMVPKSVTISEEDEMDIFEIENLLEEVEMLAWGMKKIAKPLKGNIVEVGMDATCK</sequence>
<reference evidence="2 3" key="1">
    <citation type="submission" date="2014-04" db="EMBL/GenBank/DDBJ databases">
        <authorList>
            <consortium name="DOE Joint Genome Institute"/>
            <person name="Kuo A."/>
            <person name="Kohler A."/>
            <person name="Nagy L.G."/>
            <person name="Floudas D."/>
            <person name="Copeland A."/>
            <person name="Barry K.W."/>
            <person name="Cichocki N."/>
            <person name="Veneault-Fourrey C."/>
            <person name="LaButti K."/>
            <person name="Lindquist E.A."/>
            <person name="Lipzen A."/>
            <person name="Lundell T."/>
            <person name="Morin E."/>
            <person name="Murat C."/>
            <person name="Sun H."/>
            <person name="Tunlid A."/>
            <person name="Henrissat B."/>
            <person name="Grigoriev I.V."/>
            <person name="Hibbett D.S."/>
            <person name="Martin F."/>
            <person name="Nordberg H.P."/>
            <person name="Cantor M.N."/>
            <person name="Hua S.X."/>
        </authorList>
    </citation>
    <scope>NUCLEOTIDE SEQUENCE [LARGE SCALE GENOMIC DNA]</scope>
    <source>
        <strain evidence="2 3">LaAM-08-1</strain>
    </source>
</reference>